<organism evidence="3 4">
    <name type="scientific">Shewanella amazonensis (strain ATCC BAA-1098 / SB2B)</name>
    <dbReference type="NCBI Taxonomy" id="326297"/>
    <lineage>
        <taxon>Bacteria</taxon>
        <taxon>Pseudomonadati</taxon>
        <taxon>Pseudomonadota</taxon>
        <taxon>Gammaproteobacteria</taxon>
        <taxon>Alteromonadales</taxon>
        <taxon>Shewanellaceae</taxon>
        <taxon>Shewanella</taxon>
    </lineage>
</organism>
<dbReference type="KEGG" id="saz:Sama_0472"/>
<evidence type="ECO:0000256" key="1">
    <source>
        <dbReference type="SAM" id="MobiDB-lite"/>
    </source>
</evidence>
<name>A1S2S6_SHEAM</name>
<evidence type="ECO:0000313" key="4">
    <source>
        <dbReference type="Proteomes" id="UP000009175"/>
    </source>
</evidence>
<feature type="compositionally biased region" description="Low complexity" evidence="1">
    <location>
        <begin position="1408"/>
        <end position="1420"/>
    </location>
</feature>
<gene>
    <name evidence="3" type="ordered locus">Sama_0472</name>
</gene>
<protein>
    <submittedName>
        <fullName evidence="3">Membrane protein</fullName>
    </submittedName>
</protein>
<evidence type="ECO:0000313" key="3">
    <source>
        <dbReference type="EMBL" id="ABL98682.1"/>
    </source>
</evidence>
<reference evidence="3 4" key="1">
    <citation type="submission" date="2006-12" db="EMBL/GenBank/DDBJ databases">
        <title>Complete sequence of Shewanella amazonensis SB2B.</title>
        <authorList>
            <consortium name="US DOE Joint Genome Institute"/>
            <person name="Copeland A."/>
            <person name="Lucas S."/>
            <person name="Lapidus A."/>
            <person name="Barry K."/>
            <person name="Detter J.C."/>
            <person name="Glavina del Rio T."/>
            <person name="Hammon N."/>
            <person name="Israni S."/>
            <person name="Dalin E."/>
            <person name="Tice H."/>
            <person name="Pitluck S."/>
            <person name="Munk A.C."/>
            <person name="Brettin T."/>
            <person name="Bruce D."/>
            <person name="Han C."/>
            <person name="Tapia R."/>
            <person name="Gilna P."/>
            <person name="Schmutz J."/>
            <person name="Larimer F."/>
            <person name="Land M."/>
            <person name="Hauser L."/>
            <person name="Kyrpides N."/>
            <person name="Mikhailova N."/>
            <person name="Fredrickson J."/>
            <person name="Richardson P."/>
        </authorList>
    </citation>
    <scope>NUCLEOTIDE SEQUENCE [LARGE SCALE GENOMIC DNA]</scope>
    <source>
        <strain evidence="4">ATCC BAA-1098 / SB2B</strain>
    </source>
</reference>
<feature type="region of interest" description="Disordered" evidence="1">
    <location>
        <begin position="1376"/>
        <end position="1515"/>
    </location>
</feature>
<dbReference type="eggNOG" id="COG3164">
    <property type="taxonomic scope" value="Bacteria"/>
</dbReference>
<dbReference type="EMBL" id="CP000507">
    <property type="protein sequence ID" value="ABL98682.1"/>
    <property type="molecule type" value="Genomic_DNA"/>
</dbReference>
<feature type="domain" description="YhdP central" evidence="2">
    <location>
        <begin position="961"/>
        <end position="1370"/>
    </location>
</feature>
<dbReference type="NCBIfam" id="TIGR02099">
    <property type="entry name" value="YhdP family protein"/>
    <property type="match status" value="1"/>
</dbReference>
<feature type="domain" description="YhdP central" evidence="2">
    <location>
        <begin position="12"/>
        <end position="876"/>
    </location>
</feature>
<dbReference type="OrthoDB" id="9762238at2"/>
<dbReference type="PANTHER" id="PTHR38690:SF1">
    <property type="entry name" value="PROTEASE"/>
    <property type="match status" value="1"/>
</dbReference>
<dbReference type="STRING" id="326297.Sama_0472"/>
<proteinExistence type="predicted"/>
<dbReference type="Pfam" id="PF13116">
    <property type="entry name" value="YhdP"/>
    <property type="match status" value="2"/>
</dbReference>
<evidence type="ECO:0000259" key="2">
    <source>
        <dbReference type="Pfam" id="PF13116"/>
    </source>
</evidence>
<accession>A1S2S6</accession>
<feature type="compositionally biased region" description="Polar residues" evidence="1">
    <location>
        <begin position="918"/>
        <end position="956"/>
    </location>
</feature>
<dbReference type="PANTHER" id="PTHR38690">
    <property type="entry name" value="PROTEASE-RELATED"/>
    <property type="match status" value="1"/>
</dbReference>
<dbReference type="Proteomes" id="UP000009175">
    <property type="component" value="Chromosome"/>
</dbReference>
<dbReference type="InterPro" id="IPR011836">
    <property type="entry name" value="YhdP"/>
</dbReference>
<dbReference type="RefSeq" id="WP_011758592.1">
    <property type="nucleotide sequence ID" value="NC_008700.1"/>
</dbReference>
<feature type="compositionally biased region" description="Low complexity" evidence="1">
    <location>
        <begin position="1458"/>
        <end position="1470"/>
    </location>
</feature>
<keyword evidence="4" id="KW-1185">Reference proteome</keyword>
<dbReference type="InterPro" id="IPR025263">
    <property type="entry name" value="YhdP_central"/>
</dbReference>
<sequence length="1515" mass="163288">MAAFWRPASLGRICGLTLATLLVLFALGVSLIRSLLPQLEQARDRVTDYLWENYRIEVKVSRLAAEWQAFGPSLTVENLILPPQEGLPLTLIIKRTDIKLDFWQTLMNREPTVEHVAFEGVQIALDLDAMGGSGPQESVPVSNDTTRVKETTRVIDWLSPLLLEQLQQFALTDATVQLKSKYHDFRPIYVGDLRWLNLDGRHRAEGYVYLDDRASVSERLSLQIDFKGDGSQPESIHGQLYLAARALDLGEWAARQPNPFNEAEPLPLAGVVNFEAWADVANLSLMSALVQFSPSYVQWPGLENQQRFAVDGGSLVWQRHGRGWLFGSDKLVLKSNGTLWPETGMAAMYDGVELKAKLDALDLGALSPLVPLIPGLTIDGLKTLLALHPQGQLQDMRLHHKALPGTAEQESARQLAISAGFSGLGWQQVSHIPGLKQLDASVFFDGELLRASLPAQTLEVDFGTQAFKAPLVFHTPGIELGYDLSENALLAPSVQLENPDLAVDAAMKMVFSQPTHLALSAGVEVRDAARAGYYFPRAAMGSDLADYLEGAIIAGRTRDAAVVWNGALQDFPYRDNSGIFQAGFVMDEANYAFQPDWPAVTELSLRALFENLRMDIWVDEGKLRAVNAAGAHVYIPEMSHETVLHVEAALATTGPAATAVLQASPLKHSVGAVLDVVKVQGAVKGDLDLVIPLYHGGKPDIQGLVLFDDTPVYLDTPGVQLNRLKGELRFANDRIEAEGLSARLFGQPLSLDVFGADDAKGYKVDTTLKSGWDLASLPPSLDNPLSDFYAGVLAWQGSLGLTLPRAGGFNIEAEAESSLRNAELKLPPPFAKSVGVPMPLKLTLQGNGEGLALDVFLDNKGHFAGHILPSSGTMDSFLLTLADSLNAPEGGGVSEKVSDSQHSTTPDNPGVSEGVGVSTITAADANPTQANPESTPAENAIQGSEPTVPQSASVSAVTSLAQSSRSAAGGRLDVTLRQASFNDWLPIIIGFVDSSTAVPASDNAQQVSPEALVNPEPQSTGFFPKLEGIFADIGQLTLFGQSLADAQIFARPEDGLWRVSTYANEFSGDIDLFPDWHRGGIKLRASKLYLSPEFTEAEAEAKVLGDEQFSSNLPPIAVDVDDFRLYDRALGHLVLQGQPEPGRYNFQTLSLSSGAATLKGQGGWLMDVNQTRMEFSLKADKFDALAQQLGITPGIKDSPLDISAELFWQGAPHEFDLGSLSGGLKFALGKGSLTEISDKGARIFSLFSLDSLLRKLSLDFTDVFGKGMFYNSFAGTLELDNGVVKTRDTEMDAIAGNMKVRGFTDLTTQSLNYDIRFVPQLASSVPTVVLLSTSAWTMGLGAFALTKVLEPVIEVISEIRFRLSGTMTDPMLEELERKSKEIEIPESVLPRPKEGEAPASSADGAVSAEQGGVEQAQAAQSEPGQQAPEQAKPDSVPQSAPVKDPVPEPTEEPESQIPETPSAAEPEPSSQLPGASEPVQLSHYLRHGEKHAGQFAAMPEQPGCRGQSGLYRIAA</sequence>
<feature type="region of interest" description="Disordered" evidence="1">
    <location>
        <begin position="889"/>
        <end position="956"/>
    </location>
</feature>
<dbReference type="HOGENOM" id="CLU_003522_0_0_6"/>